<dbReference type="GO" id="GO:0006744">
    <property type="term" value="P:ubiquinone biosynthetic process"/>
    <property type="evidence" value="ECO:0007669"/>
    <property type="project" value="UniProtKB-UniRule"/>
</dbReference>
<comment type="similarity">
    <text evidence="1">Belongs to the UbiK family.</text>
</comment>
<dbReference type="Pfam" id="PF04380">
    <property type="entry name" value="BMFP"/>
    <property type="match status" value="1"/>
</dbReference>
<keyword evidence="1" id="KW-0963">Cytoplasm</keyword>
<keyword evidence="1" id="KW-0831">Ubiquinone biosynthesis</keyword>
<dbReference type="EMBL" id="SOQX01000014">
    <property type="protein sequence ID" value="TDX96749.1"/>
    <property type="molecule type" value="Genomic_DNA"/>
</dbReference>
<dbReference type="UniPathway" id="UPA00232"/>
<reference evidence="2 3" key="1">
    <citation type="submission" date="2019-03" db="EMBL/GenBank/DDBJ databases">
        <title>Genomic Encyclopedia of Type Strains, Phase IV (KMG-IV): sequencing the most valuable type-strain genomes for metagenomic binning, comparative biology and taxonomic classification.</title>
        <authorList>
            <person name="Goeker M."/>
        </authorList>
    </citation>
    <scope>NUCLEOTIDE SEQUENCE [LARGE SCALE GENOMIC DNA]</scope>
    <source>
        <strain evidence="2 3">DSM 16326</strain>
    </source>
</reference>
<comment type="pathway">
    <text evidence="1">Cofactor biosynthesis; ubiquinone biosynthesis.</text>
</comment>
<organism evidence="2 3">
    <name type="scientific">Thiohalophilus thiocyanatoxydans</name>
    <dbReference type="NCBI Taxonomy" id="381308"/>
    <lineage>
        <taxon>Bacteria</taxon>
        <taxon>Pseudomonadati</taxon>
        <taxon>Pseudomonadota</taxon>
        <taxon>Gammaproteobacteria</taxon>
        <taxon>Thiohalomonadales</taxon>
        <taxon>Thiohalophilaceae</taxon>
        <taxon>Thiohalophilus</taxon>
    </lineage>
</organism>
<comment type="subcellular location">
    <subcellularLocation>
        <location evidence="1">Cytoplasm</location>
    </subcellularLocation>
</comment>
<dbReference type="InterPro" id="IPR007475">
    <property type="entry name" value="UbiK"/>
</dbReference>
<name>A0A4V3H3A6_9GAMM</name>
<dbReference type="OrthoDB" id="5297354at2"/>
<feature type="coiled-coil region" evidence="1">
    <location>
        <begin position="58"/>
        <end position="85"/>
    </location>
</feature>
<dbReference type="RefSeq" id="WP_134085462.1">
    <property type="nucleotide sequence ID" value="NZ_SOQX01000014.1"/>
</dbReference>
<evidence type="ECO:0000313" key="3">
    <source>
        <dbReference type="Proteomes" id="UP000294914"/>
    </source>
</evidence>
<accession>A0A4V3H3A6</accession>
<evidence type="ECO:0000256" key="1">
    <source>
        <dbReference type="HAMAP-Rule" id="MF_02216"/>
    </source>
</evidence>
<evidence type="ECO:0000313" key="2">
    <source>
        <dbReference type="EMBL" id="TDX96749.1"/>
    </source>
</evidence>
<comment type="function">
    <text evidence="1">Required for efficient ubiquinone (coenzyme Q) biosynthesis. UbiK is probably an accessory factor of Ubi enzymes and facilitates ubiquinone biosynthesis by acting as an assembly factor, a targeting factor, or both.</text>
</comment>
<dbReference type="PANTHER" id="PTHR38040:SF1">
    <property type="entry name" value="UBIQUINONE BIOSYNTHESIS ACCESSORY FACTOR UBIK"/>
    <property type="match status" value="1"/>
</dbReference>
<dbReference type="HAMAP" id="MF_02216">
    <property type="entry name" value="UbiK"/>
    <property type="match status" value="1"/>
</dbReference>
<sequence>MQTPDIEQLVDRIMNALPQGFQEMKQEADQQLRAALQRTLSQMDLVTREEFDIQREVLLRTRSKLEALEQQVAALEQALNNTEPTPK</sequence>
<dbReference type="AlphaFoldDB" id="A0A4V3H3A6"/>
<comment type="caution">
    <text evidence="2">The sequence shown here is derived from an EMBL/GenBank/DDBJ whole genome shotgun (WGS) entry which is preliminary data.</text>
</comment>
<dbReference type="PANTHER" id="PTHR38040">
    <property type="entry name" value="UBIQUINONE BIOSYNTHESIS ACCESSORY FACTOR UBIK"/>
    <property type="match status" value="1"/>
</dbReference>
<keyword evidence="3" id="KW-1185">Reference proteome</keyword>
<dbReference type="GO" id="GO:0005829">
    <property type="term" value="C:cytosol"/>
    <property type="evidence" value="ECO:0007669"/>
    <property type="project" value="TreeGrafter"/>
</dbReference>
<dbReference type="Proteomes" id="UP000294914">
    <property type="component" value="Unassembled WGS sequence"/>
</dbReference>
<keyword evidence="1" id="KW-0175">Coiled coil</keyword>
<proteinExistence type="inferred from homology"/>
<gene>
    <name evidence="1" type="primary">ubiK</name>
    <name evidence="2" type="ORF">EDC23_2850</name>
</gene>
<protein>
    <recommendedName>
        <fullName evidence="1">Ubiquinone biosynthesis accessory factor UbiK</fullName>
    </recommendedName>
</protein>